<organism evidence="2 3">
    <name type="scientific">Wickerhamiella sorbophila</name>
    <dbReference type="NCBI Taxonomy" id="45607"/>
    <lineage>
        <taxon>Eukaryota</taxon>
        <taxon>Fungi</taxon>
        <taxon>Dikarya</taxon>
        <taxon>Ascomycota</taxon>
        <taxon>Saccharomycotina</taxon>
        <taxon>Dipodascomycetes</taxon>
        <taxon>Dipodascales</taxon>
        <taxon>Trichomonascaceae</taxon>
        <taxon>Wickerhamiella</taxon>
    </lineage>
</organism>
<sequence>MHLTTLQEELQQFDDYKDLLASYQQISDNSVSFTTLEGDHHTTTLTKDGWLVDPEQATPGQPQQHYETVEALLMAQSDQFRARWSDLLAAKLWEYAEKK</sequence>
<gene>
    <name evidence="2" type="ORF">B9G98_01275</name>
</gene>
<proteinExistence type="predicted"/>
<dbReference type="Pfam" id="PF05303">
    <property type="entry name" value="GSKIP_dom"/>
    <property type="match status" value="1"/>
</dbReference>
<evidence type="ECO:0000313" key="3">
    <source>
        <dbReference type="Proteomes" id="UP000238350"/>
    </source>
</evidence>
<dbReference type="InterPro" id="IPR007967">
    <property type="entry name" value="GSKIP_dom"/>
</dbReference>
<dbReference type="EMBL" id="NDIQ01000001">
    <property type="protein sequence ID" value="PRT53655.1"/>
    <property type="molecule type" value="Genomic_DNA"/>
</dbReference>
<evidence type="ECO:0000313" key="2">
    <source>
        <dbReference type="EMBL" id="PRT53655.1"/>
    </source>
</evidence>
<reference evidence="2 3" key="1">
    <citation type="submission" date="2017-04" db="EMBL/GenBank/DDBJ databases">
        <title>Genome sequencing of [Candida] sorbophila.</title>
        <authorList>
            <person name="Ahn J.O."/>
        </authorList>
    </citation>
    <scope>NUCLEOTIDE SEQUENCE [LARGE SCALE GENOMIC DNA]</scope>
    <source>
        <strain evidence="2 3">DS02</strain>
    </source>
</reference>
<protein>
    <recommendedName>
        <fullName evidence="1">GSKIP domain-containing protein</fullName>
    </recommendedName>
</protein>
<name>A0A2T0FF97_9ASCO</name>
<feature type="domain" description="GSKIP" evidence="1">
    <location>
        <begin position="32"/>
        <end position="93"/>
    </location>
</feature>
<dbReference type="Gene3D" id="3.30.2280.10">
    <property type="entry name" value="Hypothetical protein (hspc210)"/>
    <property type="match status" value="1"/>
</dbReference>
<dbReference type="SUPFAM" id="SSF103107">
    <property type="entry name" value="Hypothetical protein c14orf129, hspc210"/>
    <property type="match status" value="1"/>
</dbReference>
<dbReference type="RefSeq" id="XP_024663601.1">
    <property type="nucleotide sequence ID" value="XM_024807833.1"/>
</dbReference>
<comment type="caution">
    <text evidence="2">The sequence shown here is derived from an EMBL/GenBank/DDBJ whole genome shotgun (WGS) entry which is preliminary data.</text>
</comment>
<dbReference type="AlphaFoldDB" id="A0A2T0FF97"/>
<dbReference type="InterPro" id="IPR023231">
    <property type="entry name" value="GSKIP_dom_sf"/>
</dbReference>
<dbReference type="GeneID" id="36515024"/>
<evidence type="ECO:0000259" key="1">
    <source>
        <dbReference type="Pfam" id="PF05303"/>
    </source>
</evidence>
<dbReference type="Proteomes" id="UP000238350">
    <property type="component" value="Unassembled WGS sequence"/>
</dbReference>
<accession>A0A2T0FF97</accession>
<keyword evidence="3" id="KW-1185">Reference proteome</keyword>